<dbReference type="Proteomes" id="UP001611415">
    <property type="component" value="Unassembled WGS sequence"/>
</dbReference>
<evidence type="ECO:0000313" key="1">
    <source>
        <dbReference type="EMBL" id="MFI2478896.1"/>
    </source>
</evidence>
<dbReference type="EMBL" id="JBIRYO010000096">
    <property type="protein sequence ID" value="MFI2478896.1"/>
    <property type="molecule type" value="Genomic_DNA"/>
</dbReference>
<name>A0ABW7XCM7_9NOCA</name>
<evidence type="ECO:0000313" key="2">
    <source>
        <dbReference type="Proteomes" id="UP001611415"/>
    </source>
</evidence>
<protein>
    <submittedName>
        <fullName evidence="1">Uncharacterized protein</fullName>
    </submittedName>
</protein>
<sequence>MEFDHDERYGEEFVPAVVVWHSRGVLAWLNNGQLRGRALRRPRVLDSGHPQGLQYCDDHELIRLEFEARGEWETLTLSEDGVVLTASSQARSVRFDLDNHRISSDSEPWQEPASTSLDRLYWYVADSEA</sequence>
<keyword evidence="2" id="KW-1185">Reference proteome</keyword>
<comment type="caution">
    <text evidence="1">The sequence shown here is derived from an EMBL/GenBank/DDBJ whole genome shotgun (WGS) entry which is preliminary data.</text>
</comment>
<dbReference type="RefSeq" id="WP_397096631.1">
    <property type="nucleotide sequence ID" value="NZ_JBIRYO010000096.1"/>
</dbReference>
<proteinExistence type="predicted"/>
<organism evidence="1 2">
    <name type="scientific">Nocardia xishanensis</name>
    <dbReference type="NCBI Taxonomy" id="238964"/>
    <lineage>
        <taxon>Bacteria</taxon>
        <taxon>Bacillati</taxon>
        <taxon>Actinomycetota</taxon>
        <taxon>Actinomycetes</taxon>
        <taxon>Mycobacteriales</taxon>
        <taxon>Nocardiaceae</taxon>
        <taxon>Nocardia</taxon>
    </lineage>
</organism>
<accession>A0ABW7XCM7</accession>
<reference evidence="1 2" key="1">
    <citation type="submission" date="2024-10" db="EMBL/GenBank/DDBJ databases">
        <title>The Natural Products Discovery Center: Release of the First 8490 Sequenced Strains for Exploring Actinobacteria Biosynthetic Diversity.</title>
        <authorList>
            <person name="Kalkreuter E."/>
            <person name="Kautsar S.A."/>
            <person name="Yang D."/>
            <person name="Bader C.D."/>
            <person name="Teijaro C.N."/>
            <person name="Fluegel L."/>
            <person name="Davis C.M."/>
            <person name="Simpson J.R."/>
            <person name="Lauterbach L."/>
            <person name="Steele A.D."/>
            <person name="Gui C."/>
            <person name="Meng S."/>
            <person name="Li G."/>
            <person name="Viehrig K."/>
            <person name="Ye F."/>
            <person name="Su P."/>
            <person name="Kiefer A.F."/>
            <person name="Nichols A."/>
            <person name="Cepeda A.J."/>
            <person name="Yan W."/>
            <person name="Fan B."/>
            <person name="Jiang Y."/>
            <person name="Adhikari A."/>
            <person name="Zheng C.-J."/>
            <person name="Schuster L."/>
            <person name="Cowan T.M."/>
            <person name="Smanski M.J."/>
            <person name="Chevrette M.G."/>
            <person name="De Carvalho L.P.S."/>
            <person name="Shen B."/>
        </authorList>
    </citation>
    <scope>NUCLEOTIDE SEQUENCE [LARGE SCALE GENOMIC DNA]</scope>
    <source>
        <strain evidence="1 2">NPDC019275</strain>
    </source>
</reference>
<gene>
    <name evidence="1" type="ORF">ACH49W_36730</name>
</gene>